<sequence>MAPCTTTVPTQMAIMVLKPMAWRTGDVVGDTDPAFVVSTMMGYLCGEYPELLLVIDAGIKPC</sequence>
<evidence type="ECO:0000313" key="2">
    <source>
        <dbReference type="Proteomes" id="UP000604243"/>
    </source>
</evidence>
<proteinExistence type="predicted"/>
<protein>
    <submittedName>
        <fullName evidence="1">Uncharacterized protein</fullName>
    </submittedName>
</protein>
<accession>A0ABQ3FGJ4</accession>
<dbReference type="EMBL" id="BMZM01000002">
    <property type="protein sequence ID" value="GHC23149.1"/>
    <property type="molecule type" value="Genomic_DNA"/>
</dbReference>
<reference evidence="2" key="1">
    <citation type="journal article" date="2019" name="Int. J. Syst. Evol. Microbiol.">
        <title>The Global Catalogue of Microorganisms (GCM) 10K type strain sequencing project: providing services to taxonomists for standard genome sequencing and annotation.</title>
        <authorList>
            <consortium name="The Broad Institute Genomics Platform"/>
            <consortium name="The Broad Institute Genome Sequencing Center for Infectious Disease"/>
            <person name="Wu L."/>
            <person name="Ma J."/>
        </authorList>
    </citation>
    <scope>NUCLEOTIDE SEQUENCE [LARGE SCALE GENOMIC DNA]</scope>
    <source>
        <strain evidence="2">KCTC 42082</strain>
    </source>
</reference>
<organism evidence="1 2">
    <name type="scientific">Kushneria pakistanensis</name>
    <dbReference type="NCBI Taxonomy" id="1508770"/>
    <lineage>
        <taxon>Bacteria</taxon>
        <taxon>Pseudomonadati</taxon>
        <taxon>Pseudomonadota</taxon>
        <taxon>Gammaproteobacteria</taxon>
        <taxon>Oceanospirillales</taxon>
        <taxon>Halomonadaceae</taxon>
        <taxon>Kushneria</taxon>
    </lineage>
</organism>
<name>A0ABQ3FGJ4_9GAMM</name>
<evidence type="ECO:0000313" key="1">
    <source>
        <dbReference type="EMBL" id="GHC23149.1"/>
    </source>
</evidence>
<gene>
    <name evidence="1" type="ORF">GCM10010082_14170</name>
</gene>
<comment type="caution">
    <text evidence="1">The sequence shown here is derived from an EMBL/GenBank/DDBJ whole genome shotgun (WGS) entry which is preliminary data.</text>
</comment>
<keyword evidence="2" id="KW-1185">Reference proteome</keyword>
<dbReference type="Proteomes" id="UP000604243">
    <property type="component" value="Unassembled WGS sequence"/>
</dbReference>